<evidence type="ECO:0000313" key="3">
    <source>
        <dbReference type="Proteomes" id="UP000023464"/>
    </source>
</evidence>
<accession>A0A022PKE0</accession>
<dbReference type="Proteomes" id="UP000023464">
    <property type="component" value="Unassembled WGS sequence"/>
</dbReference>
<dbReference type="PATRIC" id="fig|1393736.3.peg.896"/>
<evidence type="ECO:0000313" key="2">
    <source>
        <dbReference type="EMBL" id="EYU16587.1"/>
    </source>
</evidence>
<dbReference type="GO" id="GO:0008168">
    <property type="term" value="F:methyltransferase activity"/>
    <property type="evidence" value="ECO:0007669"/>
    <property type="project" value="UniProtKB-KW"/>
</dbReference>
<gene>
    <name evidence="2" type="ORF">BA1DRAFT_00871</name>
</gene>
<feature type="domain" description="DUF4942" evidence="1">
    <location>
        <begin position="87"/>
        <end position="271"/>
    </location>
</feature>
<evidence type="ECO:0000259" key="1">
    <source>
        <dbReference type="Pfam" id="PF13708"/>
    </source>
</evidence>
<dbReference type="RefSeq" id="WP_051560654.1">
    <property type="nucleotide sequence ID" value="NZ_CAWLTM010000106.1"/>
</dbReference>
<dbReference type="AlphaFoldDB" id="A0A022PKE0"/>
<comment type="caution">
    <text evidence="2">The sequence shown here is derived from an EMBL/GenBank/DDBJ whole genome shotgun (WGS) entry which is preliminary data.</text>
</comment>
<dbReference type="Pfam" id="PF13708">
    <property type="entry name" value="DUF4942"/>
    <property type="match status" value="1"/>
</dbReference>
<sequence>MKDSIKFPSEQVSYINSKEEIILSVSIEKIVSYRNHILELIEKAIDILDQSQSLSLEIGGGALFDWEIKLGRYDKEDILKKITKINDRSIWNSLMSKSGMFSLMDDQARDEWERNLEKGEFPEIKRENIESSFEQLSREKNDIFERGVINIFKNLSWDYKTNVPYKFGKKIIMNNLVNHDSLRGFRVSSFGSNKLDDLERILNIFDGINVKDYRNSIGRLFDDHVISSKEATEYEDDYFIIRYFKKGTGHILFKRLDLLEKLNYIVILHYPNTLPERV</sequence>
<organism evidence="2 3">
    <name type="scientific">Photorhabdus aegyptia</name>
    <dbReference type="NCBI Taxonomy" id="2805098"/>
    <lineage>
        <taxon>Bacteria</taxon>
        <taxon>Pseudomonadati</taxon>
        <taxon>Pseudomonadota</taxon>
        <taxon>Gammaproteobacteria</taxon>
        <taxon>Enterobacterales</taxon>
        <taxon>Morganellaceae</taxon>
        <taxon>Photorhabdus</taxon>
    </lineage>
</organism>
<dbReference type="GO" id="GO:0032259">
    <property type="term" value="P:methylation"/>
    <property type="evidence" value="ECO:0007669"/>
    <property type="project" value="UniProtKB-KW"/>
</dbReference>
<dbReference type="InterPro" id="IPR031339">
    <property type="entry name" value="DUF4942"/>
</dbReference>
<keyword evidence="3" id="KW-1185">Reference proteome</keyword>
<keyword evidence="2" id="KW-0489">Methyltransferase</keyword>
<proteinExistence type="predicted"/>
<dbReference type="EMBL" id="JFGV01000009">
    <property type="protein sequence ID" value="EYU16587.1"/>
    <property type="molecule type" value="Genomic_DNA"/>
</dbReference>
<reference evidence="2 3" key="1">
    <citation type="submission" date="2014-03" db="EMBL/GenBank/DDBJ databases">
        <title>Draft Genome of Photorhabdus luminescens BA1, an Egyptian Isolate.</title>
        <authorList>
            <person name="Ghazal S."/>
            <person name="Hurst S.G.IV."/>
            <person name="Morris K."/>
            <person name="Thomas K."/>
            <person name="Tisa L.S."/>
        </authorList>
    </citation>
    <scope>NUCLEOTIDE SEQUENCE [LARGE SCALE GENOMIC DNA]</scope>
    <source>
        <strain evidence="2 3">BA1</strain>
    </source>
</reference>
<keyword evidence="2" id="KW-0808">Transferase</keyword>
<name>A0A022PKE0_9GAMM</name>
<protein>
    <submittedName>
        <fullName evidence="2">Methyltransferase</fullName>
    </submittedName>
</protein>